<accession>A0ABQ5ULW0</accession>
<dbReference type="InterPro" id="IPR010848">
    <property type="entry name" value="DUF1465"/>
</dbReference>
<sequence>MTQSDQPRDAQSIGPRIVATGGFDTLYREGMKLVEDAAGYLDGDGRAASKQLERDASLLYAAQSMQLTTRLMQLASWLLLQRAVREGELTEEDAQSEERRVELNTKMADKDVPMWDALPAEMRALIDKADSLNKRIQALDAMERGGAVAEEEKLNPVNSHLARLRSAFGAKTES</sequence>
<evidence type="ECO:0000313" key="3">
    <source>
        <dbReference type="Proteomes" id="UP001161405"/>
    </source>
</evidence>
<dbReference type="RefSeq" id="WP_284361819.1">
    <property type="nucleotide sequence ID" value="NZ_BSNI01000001.1"/>
</dbReference>
<name>A0ABQ5ULW0_9HYPH</name>
<reference evidence="2" key="2">
    <citation type="submission" date="2023-01" db="EMBL/GenBank/DDBJ databases">
        <title>Draft genome sequence of Maritalea porphyrae strain NBRC 107169.</title>
        <authorList>
            <person name="Sun Q."/>
            <person name="Mori K."/>
        </authorList>
    </citation>
    <scope>NUCLEOTIDE SEQUENCE</scope>
    <source>
        <strain evidence="2">NBRC 107169</strain>
    </source>
</reference>
<evidence type="ECO:0000256" key="1">
    <source>
        <dbReference type="SAM" id="Coils"/>
    </source>
</evidence>
<dbReference type="Gene3D" id="1.10.8.930">
    <property type="entry name" value="Protein of unknown function DUF1465"/>
    <property type="match status" value="1"/>
</dbReference>
<feature type="coiled-coil region" evidence="1">
    <location>
        <begin position="80"/>
        <end position="142"/>
    </location>
</feature>
<dbReference type="EMBL" id="BSNI01000001">
    <property type="protein sequence ID" value="GLQ16278.1"/>
    <property type="molecule type" value="Genomic_DNA"/>
</dbReference>
<dbReference type="Proteomes" id="UP001161405">
    <property type="component" value="Unassembled WGS sequence"/>
</dbReference>
<protein>
    <recommendedName>
        <fullName evidence="4">DUF1465 family protein</fullName>
    </recommendedName>
</protein>
<organism evidence="2 3">
    <name type="scientific">Maritalea porphyrae</name>
    <dbReference type="NCBI Taxonomy" id="880732"/>
    <lineage>
        <taxon>Bacteria</taxon>
        <taxon>Pseudomonadati</taxon>
        <taxon>Pseudomonadota</taxon>
        <taxon>Alphaproteobacteria</taxon>
        <taxon>Hyphomicrobiales</taxon>
        <taxon>Devosiaceae</taxon>
        <taxon>Maritalea</taxon>
    </lineage>
</organism>
<evidence type="ECO:0000313" key="2">
    <source>
        <dbReference type="EMBL" id="GLQ16278.1"/>
    </source>
</evidence>
<keyword evidence="3" id="KW-1185">Reference proteome</keyword>
<gene>
    <name evidence="2" type="ORF">GCM10007879_05270</name>
</gene>
<comment type="caution">
    <text evidence="2">The sequence shown here is derived from an EMBL/GenBank/DDBJ whole genome shotgun (WGS) entry which is preliminary data.</text>
</comment>
<proteinExistence type="predicted"/>
<reference evidence="2" key="1">
    <citation type="journal article" date="2014" name="Int. J. Syst. Evol. Microbiol.">
        <title>Complete genome of a new Firmicutes species belonging to the dominant human colonic microbiota ('Ruminococcus bicirculans') reveals two chromosomes and a selective capacity to utilize plant glucans.</title>
        <authorList>
            <consortium name="NISC Comparative Sequencing Program"/>
            <person name="Wegmann U."/>
            <person name="Louis P."/>
            <person name="Goesmann A."/>
            <person name="Henrissat B."/>
            <person name="Duncan S.H."/>
            <person name="Flint H.J."/>
        </authorList>
    </citation>
    <scope>NUCLEOTIDE SEQUENCE</scope>
    <source>
        <strain evidence="2">NBRC 107169</strain>
    </source>
</reference>
<keyword evidence="1" id="KW-0175">Coiled coil</keyword>
<dbReference type="InterPro" id="IPR038301">
    <property type="entry name" value="AraC-like_sf"/>
</dbReference>
<dbReference type="Pfam" id="PF07323">
    <property type="entry name" value="DUF1465"/>
    <property type="match status" value="1"/>
</dbReference>
<evidence type="ECO:0008006" key="4">
    <source>
        <dbReference type="Google" id="ProtNLM"/>
    </source>
</evidence>